<evidence type="ECO:0000256" key="3">
    <source>
        <dbReference type="ARBA" id="ARBA00022729"/>
    </source>
</evidence>
<evidence type="ECO:0000256" key="2">
    <source>
        <dbReference type="ARBA" id="ARBA00022448"/>
    </source>
</evidence>
<dbReference type="OrthoDB" id="9764591at2"/>
<reference evidence="9" key="2">
    <citation type="submission" date="2019-12" db="EMBL/GenBank/DDBJ databases">
        <title>Complete and draft genome sequences of new strains and members of some known species of the genus Rathayibacter isolated from plants.</title>
        <authorList>
            <person name="Tarlachkov S.V."/>
            <person name="Starodumova I.P."/>
            <person name="Dorofeeva L.V."/>
            <person name="Prisyazhnaya N.V."/>
            <person name="Leyn S."/>
            <person name="Zlamal J."/>
            <person name="Elan M."/>
            <person name="Osterman A.L."/>
            <person name="Nadler S."/>
            <person name="Subbotin S.A."/>
            <person name="Evtushenko L.I."/>
        </authorList>
    </citation>
    <scope>NUCLEOTIDE SEQUENCE [LARGE SCALE GENOMIC DNA]</scope>
    <source>
        <strain evidence="9">VKM Ac-2761</strain>
    </source>
</reference>
<dbReference type="PROSITE" id="PS51257">
    <property type="entry name" value="PROKAR_LIPOPROTEIN"/>
    <property type="match status" value="1"/>
</dbReference>
<dbReference type="InterPro" id="IPR039424">
    <property type="entry name" value="SBP_5"/>
</dbReference>
<dbReference type="Gene3D" id="3.90.76.10">
    <property type="entry name" value="Dipeptide-binding Protein, Domain 1"/>
    <property type="match status" value="1"/>
</dbReference>
<dbReference type="CDD" id="cd08509">
    <property type="entry name" value="PBP2_TmCBP_oligosaccharides_like"/>
    <property type="match status" value="1"/>
</dbReference>
<name>A0A166HPK4_9MICO</name>
<evidence type="ECO:0000313" key="8">
    <source>
        <dbReference type="Proteomes" id="UP000076717"/>
    </source>
</evidence>
<dbReference type="InterPro" id="IPR030678">
    <property type="entry name" value="Peptide/Ni-bd"/>
</dbReference>
<dbReference type="AlphaFoldDB" id="A0A166HPK4"/>
<dbReference type="KEGG" id="rte:GSU10_10970"/>
<evidence type="ECO:0000256" key="1">
    <source>
        <dbReference type="ARBA" id="ARBA00005695"/>
    </source>
</evidence>
<feature type="signal peptide" evidence="4">
    <location>
        <begin position="1"/>
        <end position="28"/>
    </location>
</feature>
<dbReference type="GO" id="GO:1904680">
    <property type="term" value="F:peptide transmembrane transporter activity"/>
    <property type="evidence" value="ECO:0007669"/>
    <property type="project" value="TreeGrafter"/>
</dbReference>
<gene>
    <name evidence="6" type="primary">appA</name>
    <name evidence="6" type="ORF">ACH61_01940</name>
    <name evidence="7" type="ORF">GSU10_10970</name>
</gene>
<accession>A0A166HPK4</accession>
<dbReference type="SUPFAM" id="SSF53850">
    <property type="entry name" value="Periplasmic binding protein-like II"/>
    <property type="match status" value="1"/>
</dbReference>
<dbReference type="GO" id="GO:0042597">
    <property type="term" value="C:periplasmic space"/>
    <property type="evidence" value="ECO:0007669"/>
    <property type="project" value="UniProtKB-ARBA"/>
</dbReference>
<keyword evidence="3 4" id="KW-0732">Signal</keyword>
<evidence type="ECO:0000313" key="9">
    <source>
        <dbReference type="Proteomes" id="UP000465031"/>
    </source>
</evidence>
<proteinExistence type="inferred from homology"/>
<feature type="chain" id="PRO_5041524751" evidence="4">
    <location>
        <begin position="29"/>
        <end position="554"/>
    </location>
</feature>
<reference evidence="6 8" key="1">
    <citation type="submission" date="2015-08" db="EMBL/GenBank/DDBJ databases">
        <title>Draft Genome Sequence of Rathayibacter sp. Strain VKM Ac-2596 Isolated from Leaf Gall Induced by Plant-Parasitic Nematodes.</title>
        <authorList>
            <person name="Vasilenko O.V."/>
            <person name="Starodumova I.P."/>
            <person name="Tarlachkov S.V."/>
            <person name="Dorofeeva L.V."/>
            <person name="Evtushenko L.I."/>
        </authorList>
    </citation>
    <scope>NUCLEOTIDE SEQUENCE [LARGE SCALE GENOMIC DNA]</scope>
    <source>
        <strain evidence="6 8">VKM Ac-2596</strain>
    </source>
</reference>
<dbReference type="Gene3D" id="3.40.190.10">
    <property type="entry name" value="Periplasmic binding protein-like II"/>
    <property type="match status" value="1"/>
</dbReference>
<evidence type="ECO:0000313" key="7">
    <source>
        <dbReference type="EMBL" id="QHC56099.1"/>
    </source>
</evidence>
<keyword evidence="8" id="KW-1185">Reference proteome</keyword>
<evidence type="ECO:0000256" key="4">
    <source>
        <dbReference type="SAM" id="SignalP"/>
    </source>
</evidence>
<dbReference type="RefSeq" id="WP_068211346.1">
    <property type="nucleotide sequence ID" value="NZ_CP047186.1"/>
</dbReference>
<dbReference type="PIRSF" id="PIRSF002741">
    <property type="entry name" value="MppA"/>
    <property type="match status" value="1"/>
</dbReference>
<dbReference type="GO" id="GO:0015833">
    <property type="term" value="P:peptide transport"/>
    <property type="evidence" value="ECO:0007669"/>
    <property type="project" value="TreeGrafter"/>
</dbReference>
<keyword evidence="2" id="KW-0813">Transport</keyword>
<dbReference type="EMBL" id="CP047186">
    <property type="protein sequence ID" value="QHC56099.1"/>
    <property type="molecule type" value="Genomic_DNA"/>
</dbReference>
<dbReference type="Proteomes" id="UP000465031">
    <property type="component" value="Chromosome"/>
</dbReference>
<dbReference type="GO" id="GO:0043190">
    <property type="term" value="C:ATP-binding cassette (ABC) transporter complex"/>
    <property type="evidence" value="ECO:0007669"/>
    <property type="project" value="InterPro"/>
</dbReference>
<sequence length="554" mass="60238">MTLNTRPTRRLRALAAAALAALALVATSACSIQIRSAPDPSIPDDTMLIAADNGSPLFDRAFNPYFVNKRVGAFYVYEPLVILDNLTGVEHPWLASDVTLPDARTVQFTLREGVTWSDGQPFTADDVAFTFDLLKQHPELDLNGVWTHIDSIETAGSTVTVHLLTDDVPAASIIGVTLMVPEHIWSGIEDPATYRDPDPVGTGPYTLGAFAPQQYSLDKNHDYWQADTVAAEHLVLPAKNTQLDIATKGYDWGYSYLSDVEGSWVAAGNENTYWFPPGGTITLFPNLTRAPFTDLRVRTALSESLDRDRIASLATEGYMQAAGQTNILLPNQEDRLDPGLPDSGRVAQDTQGALALFAEAGYTQQDGRLVGPDGAQLSFTITTANGYTDWLRAVQEVQKQWGAIGIDVTISAPQPAAYQSSLANGEFDMAMGGIGGTGDLYRDFATVLSSDFLQPIGTQTTGNYQRFSDPAVDALLAELKTTIDPEQQRELGYELQRVVYDQVPVIAMYYGGSWGLFSDAKFTGWPSAEDPYASPKTYDSTPLLILTHLEKVSG</sequence>
<dbReference type="Proteomes" id="UP000076717">
    <property type="component" value="Unassembled WGS sequence"/>
</dbReference>
<feature type="domain" description="Solute-binding protein family 5" evidence="5">
    <location>
        <begin position="91"/>
        <end position="437"/>
    </location>
</feature>
<dbReference type="Pfam" id="PF00496">
    <property type="entry name" value="SBP_bac_5"/>
    <property type="match status" value="1"/>
</dbReference>
<organism evidence="6 8">
    <name type="scientific">Rathayibacter tanaceti</name>
    <dbReference type="NCBI Taxonomy" id="1671680"/>
    <lineage>
        <taxon>Bacteria</taxon>
        <taxon>Bacillati</taxon>
        <taxon>Actinomycetota</taxon>
        <taxon>Actinomycetes</taxon>
        <taxon>Micrococcales</taxon>
        <taxon>Microbacteriaceae</taxon>
        <taxon>Rathayibacter</taxon>
    </lineage>
</organism>
<reference evidence="7" key="3">
    <citation type="submission" date="2019-12" db="EMBL/GenBank/DDBJ databases">
        <title>Complete and Draft Genome Sequences of New Strains and Members of Some Known Species of the Genus Rathayibacter isolated from Plants.</title>
        <authorList>
            <person name="Tarlachkov S.V."/>
            <person name="Starodumova I.P."/>
            <person name="Dorofeeva L.V."/>
            <person name="Prisyazhnaya N.V."/>
            <person name="Leyn S.A."/>
            <person name="Zlamal J.E."/>
            <person name="Elane M.L."/>
            <person name="Osterman A.L."/>
            <person name="Nadler S.A."/>
            <person name="Subbotin S.A."/>
            <person name="Evtushenko L.I."/>
        </authorList>
    </citation>
    <scope>NUCLEOTIDE SEQUENCE</scope>
    <source>
        <strain evidence="7">VKM Ac-2761</strain>
    </source>
</reference>
<dbReference type="PANTHER" id="PTHR30290:SF9">
    <property type="entry name" value="OLIGOPEPTIDE-BINDING PROTEIN APPA"/>
    <property type="match status" value="1"/>
</dbReference>
<dbReference type="InterPro" id="IPR000914">
    <property type="entry name" value="SBP_5_dom"/>
</dbReference>
<dbReference type="Gene3D" id="3.10.105.10">
    <property type="entry name" value="Dipeptide-binding Protein, Domain 3"/>
    <property type="match status" value="1"/>
</dbReference>
<evidence type="ECO:0000259" key="5">
    <source>
        <dbReference type="Pfam" id="PF00496"/>
    </source>
</evidence>
<protein>
    <submittedName>
        <fullName evidence="7">ABC transporter substrate-binding protein</fullName>
    </submittedName>
    <submittedName>
        <fullName evidence="6">Oligopeptide-binding protein AppA</fullName>
    </submittedName>
</protein>
<dbReference type="EMBL" id="LIIN01000062">
    <property type="protein sequence ID" value="KZX20954.1"/>
    <property type="molecule type" value="Genomic_DNA"/>
</dbReference>
<evidence type="ECO:0000313" key="6">
    <source>
        <dbReference type="EMBL" id="KZX20954.1"/>
    </source>
</evidence>
<dbReference type="PANTHER" id="PTHR30290">
    <property type="entry name" value="PERIPLASMIC BINDING COMPONENT OF ABC TRANSPORTER"/>
    <property type="match status" value="1"/>
</dbReference>
<comment type="similarity">
    <text evidence="1">Belongs to the bacterial solute-binding protein 5 family.</text>
</comment>